<evidence type="ECO:0000256" key="5">
    <source>
        <dbReference type="ARBA" id="ARBA00023136"/>
    </source>
</evidence>
<feature type="transmembrane region" description="Helical" evidence="6">
    <location>
        <begin position="113"/>
        <end position="132"/>
    </location>
</feature>
<evidence type="ECO:0000313" key="8">
    <source>
        <dbReference type="EMBL" id="NYH27267.1"/>
    </source>
</evidence>
<dbReference type="EMBL" id="JACCAS010000002">
    <property type="protein sequence ID" value="NYH27267.1"/>
    <property type="molecule type" value="Genomic_DNA"/>
</dbReference>
<evidence type="ECO:0000256" key="6">
    <source>
        <dbReference type="SAM" id="Phobius"/>
    </source>
</evidence>
<evidence type="ECO:0000313" key="9">
    <source>
        <dbReference type="Proteomes" id="UP000540929"/>
    </source>
</evidence>
<dbReference type="PANTHER" id="PTHR43124">
    <property type="entry name" value="PURINE EFFLUX PUMP PBUE"/>
    <property type="match status" value="1"/>
</dbReference>
<evidence type="ECO:0000256" key="4">
    <source>
        <dbReference type="ARBA" id="ARBA00022989"/>
    </source>
</evidence>
<feature type="transmembrane region" description="Helical" evidence="6">
    <location>
        <begin position="170"/>
        <end position="189"/>
    </location>
</feature>
<keyword evidence="4 6" id="KW-1133">Transmembrane helix</keyword>
<gene>
    <name evidence="8" type="ORF">GGD40_006838</name>
</gene>
<organism evidence="8 9">
    <name type="scientific">Paraburkholderia bryophila</name>
    <dbReference type="NCBI Taxonomy" id="420952"/>
    <lineage>
        <taxon>Bacteria</taxon>
        <taxon>Pseudomonadati</taxon>
        <taxon>Pseudomonadota</taxon>
        <taxon>Betaproteobacteria</taxon>
        <taxon>Burkholderiales</taxon>
        <taxon>Burkholderiaceae</taxon>
        <taxon>Paraburkholderia</taxon>
    </lineage>
</organism>
<feature type="transmembrane region" description="Helical" evidence="6">
    <location>
        <begin position="389"/>
        <end position="408"/>
    </location>
</feature>
<feature type="transmembrane region" description="Helical" evidence="6">
    <location>
        <begin position="278"/>
        <end position="296"/>
    </location>
</feature>
<feature type="transmembrane region" description="Helical" evidence="6">
    <location>
        <begin position="326"/>
        <end position="348"/>
    </location>
</feature>
<dbReference type="GO" id="GO:0022857">
    <property type="term" value="F:transmembrane transporter activity"/>
    <property type="evidence" value="ECO:0007669"/>
    <property type="project" value="InterPro"/>
</dbReference>
<dbReference type="GO" id="GO:0005886">
    <property type="term" value="C:plasma membrane"/>
    <property type="evidence" value="ECO:0007669"/>
    <property type="project" value="UniProtKB-SubCell"/>
</dbReference>
<keyword evidence="2" id="KW-1003">Cell membrane</keyword>
<feature type="transmembrane region" description="Helical" evidence="6">
    <location>
        <begin position="239"/>
        <end position="258"/>
    </location>
</feature>
<dbReference type="SUPFAM" id="SSF103473">
    <property type="entry name" value="MFS general substrate transporter"/>
    <property type="match status" value="1"/>
</dbReference>
<keyword evidence="5 6" id="KW-0472">Membrane</keyword>
<evidence type="ECO:0000256" key="3">
    <source>
        <dbReference type="ARBA" id="ARBA00022692"/>
    </source>
</evidence>
<reference evidence="8 9" key="1">
    <citation type="submission" date="2020-07" db="EMBL/GenBank/DDBJ databases">
        <title>Exploring microbial biodiversity for novel pathways involved in the catabolism of aromatic compounds derived from lignin.</title>
        <authorList>
            <person name="Elkins J."/>
        </authorList>
    </citation>
    <scope>NUCLEOTIDE SEQUENCE [LARGE SCALE GENOMIC DNA]</scope>
    <source>
        <strain evidence="8 9">H2C3C</strain>
    </source>
</reference>
<dbReference type="InterPro" id="IPR050189">
    <property type="entry name" value="MFS_Efflux_Transporters"/>
</dbReference>
<evidence type="ECO:0000259" key="7">
    <source>
        <dbReference type="PROSITE" id="PS50850"/>
    </source>
</evidence>
<name>A0A7Y9WUH9_9BURK</name>
<accession>A0A7Y9WUH9</accession>
<sequence>MKTPSTSFAPSAAAPREFATSTLLSLVVFAAITPLLLLVAPAVAAQLGGQLGLSASQIGTYFFVELGAFSCATLPSLLWLGRVDARRVAAFATAVFCIGNAATAVLMPGFVALLVLRALTALGGGTLMVLCMTSAATSANRDRVYGLWVVGQLVAGALGLFLLPHLFDAFGLRALYVVLAVLALLASPLTRGFDAALGSANRANRAGGASGGSGAGNASGTAFQQSQNDASNSRSTWQLATLVISGVLAFYVAIGGVWTFASKAASLAGLDAGHTGELLAIASVMGIIGAACASLIGNRLARAAMLLTGYAILVAALLGLSTHPGATGYAAAIFAFKFAWTFVLPFILAAAAKTDTSGRLIATLNFVIGAGLAVGPLIAGVLLDAGAGLSSLFLGAAAISALSFVCLLRVERSGREVTAAQR</sequence>
<dbReference type="RefSeq" id="WP_179746595.1">
    <property type="nucleotide sequence ID" value="NZ_JACCAS010000002.1"/>
</dbReference>
<feature type="domain" description="Major facilitator superfamily (MFS) profile" evidence="7">
    <location>
        <begin position="22"/>
        <end position="415"/>
    </location>
</feature>
<dbReference type="InterPro" id="IPR036259">
    <property type="entry name" value="MFS_trans_sf"/>
</dbReference>
<feature type="transmembrane region" description="Helical" evidence="6">
    <location>
        <begin position="60"/>
        <end position="81"/>
    </location>
</feature>
<dbReference type="PROSITE" id="PS50850">
    <property type="entry name" value="MFS"/>
    <property type="match status" value="1"/>
</dbReference>
<comment type="caution">
    <text evidence="8">The sequence shown here is derived from an EMBL/GenBank/DDBJ whole genome shotgun (WGS) entry which is preliminary data.</text>
</comment>
<keyword evidence="9" id="KW-1185">Reference proteome</keyword>
<dbReference type="AlphaFoldDB" id="A0A7Y9WUH9"/>
<dbReference type="Gene3D" id="1.20.1250.20">
    <property type="entry name" value="MFS general substrate transporter like domains"/>
    <property type="match status" value="2"/>
</dbReference>
<evidence type="ECO:0000256" key="1">
    <source>
        <dbReference type="ARBA" id="ARBA00004651"/>
    </source>
</evidence>
<dbReference type="InterPro" id="IPR011701">
    <property type="entry name" value="MFS"/>
</dbReference>
<dbReference type="PANTHER" id="PTHR43124:SF10">
    <property type="entry name" value="PURINE EFFLUX PUMP PBUE"/>
    <property type="match status" value="1"/>
</dbReference>
<proteinExistence type="predicted"/>
<feature type="transmembrane region" description="Helical" evidence="6">
    <location>
        <begin position="88"/>
        <end position="107"/>
    </location>
</feature>
<dbReference type="InterPro" id="IPR020846">
    <property type="entry name" value="MFS_dom"/>
</dbReference>
<dbReference type="Pfam" id="PF07690">
    <property type="entry name" value="MFS_1"/>
    <property type="match status" value="1"/>
</dbReference>
<dbReference type="Proteomes" id="UP000540929">
    <property type="component" value="Unassembled WGS sequence"/>
</dbReference>
<protein>
    <submittedName>
        <fullName evidence="8">Putative MFS family arabinose efflux permease</fullName>
    </submittedName>
</protein>
<evidence type="ECO:0000256" key="2">
    <source>
        <dbReference type="ARBA" id="ARBA00022475"/>
    </source>
</evidence>
<keyword evidence="3 6" id="KW-0812">Transmembrane</keyword>
<feature type="transmembrane region" description="Helical" evidence="6">
    <location>
        <begin position="360"/>
        <end position="383"/>
    </location>
</feature>
<feature type="transmembrane region" description="Helical" evidence="6">
    <location>
        <begin position="303"/>
        <end position="320"/>
    </location>
</feature>
<feature type="transmembrane region" description="Helical" evidence="6">
    <location>
        <begin position="144"/>
        <end position="164"/>
    </location>
</feature>
<comment type="subcellular location">
    <subcellularLocation>
        <location evidence="1">Cell membrane</location>
        <topology evidence="1">Multi-pass membrane protein</topology>
    </subcellularLocation>
</comment>